<dbReference type="OrthoDB" id="21108at2"/>
<evidence type="ECO:0000313" key="2">
    <source>
        <dbReference type="EMBL" id="PXX41586.1"/>
    </source>
</evidence>
<comment type="caution">
    <text evidence="2">The sequence shown here is derived from an EMBL/GenBank/DDBJ whole genome shotgun (WGS) entry which is preliminary data.</text>
</comment>
<dbReference type="AlphaFoldDB" id="A0A318IZ81"/>
<name>A0A318IZ81_9BURK</name>
<dbReference type="RefSeq" id="WP_110256809.1">
    <property type="nucleotide sequence ID" value="NZ_QJKB01000007.1"/>
</dbReference>
<gene>
    <name evidence="2" type="ORF">DFR42_107237</name>
</gene>
<dbReference type="SUPFAM" id="SSF52821">
    <property type="entry name" value="Rhodanese/Cell cycle control phosphatase"/>
    <property type="match status" value="1"/>
</dbReference>
<protein>
    <submittedName>
        <fullName evidence="2">Rhodanese-related sulfurtransferase</fullName>
    </submittedName>
</protein>
<dbReference type="Gene3D" id="3.40.250.10">
    <property type="entry name" value="Rhodanese-like domain"/>
    <property type="match status" value="1"/>
</dbReference>
<dbReference type="PROSITE" id="PS50206">
    <property type="entry name" value="RHODANESE_3"/>
    <property type="match status" value="1"/>
</dbReference>
<proteinExistence type="predicted"/>
<reference evidence="2 3" key="1">
    <citation type="submission" date="2018-05" db="EMBL/GenBank/DDBJ databases">
        <title>Genomic Encyclopedia of Type Strains, Phase IV (KMG-IV): sequencing the most valuable type-strain genomes for metagenomic binning, comparative biology and taxonomic classification.</title>
        <authorList>
            <person name="Goeker M."/>
        </authorList>
    </citation>
    <scope>NUCLEOTIDE SEQUENCE [LARGE SCALE GENOMIC DNA]</scope>
    <source>
        <strain evidence="2 3">DSM 19792</strain>
    </source>
</reference>
<dbReference type="GO" id="GO:0016740">
    <property type="term" value="F:transferase activity"/>
    <property type="evidence" value="ECO:0007669"/>
    <property type="project" value="UniProtKB-KW"/>
</dbReference>
<organism evidence="2 3">
    <name type="scientific">Undibacterium pigrum</name>
    <dbReference type="NCBI Taxonomy" id="401470"/>
    <lineage>
        <taxon>Bacteria</taxon>
        <taxon>Pseudomonadati</taxon>
        <taxon>Pseudomonadota</taxon>
        <taxon>Betaproteobacteria</taxon>
        <taxon>Burkholderiales</taxon>
        <taxon>Oxalobacteraceae</taxon>
        <taxon>Undibacterium</taxon>
    </lineage>
</organism>
<keyword evidence="3" id="KW-1185">Reference proteome</keyword>
<keyword evidence="2" id="KW-0808">Transferase</keyword>
<dbReference type="SMART" id="SM00450">
    <property type="entry name" value="RHOD"/>
    <property type="match status" value="1"/>
</dbReference>
<dbReference type="Proteomes" id="UP000247792">
    <property type="component" value="Unassembled WGS sequence"/>
</dbReference>
<dbReference type="InterPro" id="IPR001763">
    <property type="entry name" value="Rhodanese-like_dom"/>
</dbReference>
<accession>A0A318IZ81</accession>
<dbReference type="EMBL" id="QJKB01000007">
    <property type="protein sequence ID" value="PXX41586.1"/>
    <property type="molecule type" value="Genomic_DNA"/>
</dbReference>
<sequence>MIQTEQAEQTRQIVSVAEFMRELSSANPPAVIDVRKRPAFEADTLQVVGAVWLDPEQVASWAPALTQQQNVVVYCIKGHEVGINCASALNSAGIAARYLEGGLEAYKQAGGMLARRAG</sequence>
<evidence type="ECO:0000259" key="1">
    <source>
        <dbReference type="PROSITE" id="PS50206"/>
    </source>
</evidence>
<dbReference type="InterPro" id="IPR036873">
    <property type="entry name" value="Rhodanese-like_dom_sf"/>
</dbReference>
<evidence type="ECO:0000313" key="3">
    <source>
        <dbReference type="Proteomes" id="UP000247792"/>
    </source>
</evidence>
<feature type="domain" description="Rhodanese" evidence="1">
    <location>
        <begin position="25"/>
        <end position="115"/>
    </location>
</feature>
<dbReference type="Pfam" id="PF00581">
    <property type="entry name" value="Rhodanese"/>
    <property type="match status" value="1"/>
</dbReference>